<proteinExistence type="predicted"/>
<gene>
    <name evidence="1" type="ORF">APLA_LOCUS5307</name>
</gene>
<dbReference type="EMBL" id="CADEBD010000289">
    <property type="protein sequence ID" value="CAB3231774.1"/>
    <property type="molecule type" value="Genomic_DNA"/>
</dbReference>
<organism evidence="1 2">
    <name type="scientific">Arctia plantaginis</name>
    <name type="common">Wood tiger moth</name>
    <name type="synonym">Phalaena plantaginis</name>
    <dbReference type="NCBI Taxonomy" id="874455"/>
    <lineage>
        <taxon>Eukaryota</taxon>
        <taxon>Metazoa</taxon>
        <taxon>Ecdysozoa</taxon>
        <taxon>Arthropoda</taxon>
        <taxon>Hexapoda</taxon>
        <taxon>Insecta</taxon>
        <taxon>Pterygota</taxon>
        <taxon>Neoptera</taxon>
        <taxon>Endopterygota</taxon>
        <taxon>Lepidoptera</taxon>
        <taxon>Glossata</taxon>
        <taxon>Ditrysia</taxon>
        <taxon>Noctuoidea</taxon>
        <taxon>Erebidae</taxon>
        <taxon>Arctiinae</taxon>
        <taxon>Arctia</taxon>
    </lineage>
</organism>
<protein>
    <submittedName>
        <fullName evidence="1">Uncharacterized protein</fullName>
    </submittedName>
</protein>
<name>A0A8S0ZF10_ARCPL</name>
<sequence>MAQQRIAIEPLARRHHFGHVRHTSGAGVQHSCWFAPDTVCYIRGVEPVEGTLSWVGHNAGCWTKTPQH</sequence>
<reference evidence="1 2" key="1">
    <citation type="submission" date="2020-04" db="EMBL/GenBank/DDBJ databases">
        <authorList>
            <person name="Wallbank WR R."/>
            <person name="Pardo Diaz C."/>
            <person name="Kozak K."/>
            <person name="Martin S."/>
            <person name="Jiggins C."/>
            <person name="Moest M."/>
            <person name="Warren A I."/>
            <person name="Byers J.R.P. K."/>
            <person name="Montejo-Kovacevich G."/>
            <person name="Yen C E."/>
        </authorList>
    </citation>
    <scope>NUCLEOTIDE SEQUENCE [LARGE SCALE GENOMIC DNA]</scope>
</reference>
<evidence type="ECO:0000313" key="2">
    <source>
        <dbReference type="Proteomes" id="UP000494256"/>
    </source>
</evidence>
<evidence type="ECO:0000313" key="1">
    <source>
        <dbReference type="EMBL" id="CAB3231774.1"/>
    </source>
</evidence>
<dbReference type="OrthoDB" id="7491930at2759"/>
<dbReference type="Proteomes" id="UP000494256">
    <property type="component" value="Unassembled WGS sequence"/>
</dbReference>
<comment type="caution">
    <text evidence="1">The sequence shown here is derived from an EMBL/GenBank/DDBJ whole genome shotgun (WGS) entry which is preliminary data.</text>
</comment>
<dbReference type="AlphaFoldDB" id="A0A8S0ZF10"/>
<accession>A0A8S0ZF10</accession>